<sequence>MGIACHFSSACWETCANVERFDIEWIMVMVGAFLSYIVLMGLIWQGGNWGHPLVINLLITKGNFAISQAKTRAFHNL</sequence>
<keyword evidence="1" id="KW-0812">Transmembrane</keyword>
<accession>A0A1V4AVB6</accession>
<keyword evidence="1" id="KW-0472">Membrane</keyword>
<evidence type="ECO:0000313" key="3">
    <source>
        <dbReference type="Proteomes" id="UP000189681"/>
    </source>
</evidence>
<comment type="caution">
    <text evidence="2">The sequence shown here is derived from an EMBL/GenBank/DDBJ whole genome shotgun (WGS) entry which is preliminary data.</text>
</comment>
<proteinExistence type="predicted"/>
<feature type="transmembrane region" description="Helical" evidence="1">
    <location>
        <begin position="25"/>
        <end position="44"/>
    </location>
</feature>
<gene>
    <name evidence="2" type="ORF">AYP45_05420</name>
</gene>
<evidence type="ECO:0000256" key="1">
    <source>
        <dbReference type="SAM" id="Phobius"/>
    </source>
</evidence>
<dbReference type="Proteomes" id="UP000189681">
    <property type="component" value="Unassembled WGS sequence"/>
</dbReference>
<evidence type="ECO:0000313" key="2">
    <source>
        <dbReference type="EMBL" id="OOP57064.1"/>
    </source>
</evidence>
<protein>
    <submittedName>
        <fullName evidence="2">Uncharacterized protein</fullName>
    </submittedName>
</protein>
<organism evidence="2 3">
    <name type="scientific">Candidatus Brocadia carolinensis</name>
    <dbReference type="NCBI Taxonomy" id="1004156"/>
    <lineage>
        <taxon>Bacteria</taxon>
        <taxon>Pseudomonadati</taxon>
        <taxon>Planctomycetota</taxon>
        <taxon>Candidatus Brocadiia</taxon>
        <taxon>Candidatus Brocadiales</taxon>
        <taxon>Candidatus Brocadiaceae</taxon>
        <taxon>Candidatus Brocadia</taxon>
    </lineage>
</organism>
<name>A0A1V4AVB6_9BACT</name>
<reference evidence="2 3" key="1">
    <citation type="journal article" date="2017" name="Water Res.">
        <title>Discovery and metagenomic analysis of an anammox bacterial enrichment related to Candidatus "Brocadia caroliniensis" in a full-scale glycerol-fed nitritation-denitritation separate centrate treatment process.</title>
        <authorList>
            <person name="Park H."/>
            <person name="Brotto A.C."/>
            <person name="van Loosdrecht M.C."/>
            <person name="Chandran K."/>
        </authorList>
    </citation>
    <scope>NUCLEOTIDE SEQUENCE [LARGE SCALE GENOMIC DNA]</scope>
    <source>
        <strain evidence="2">26THWARD</strain>
    </source>
</reference>
<dbReference type="AlphaFoldDB" id="A0A1V4AVB6"/>
<keyword evidence="1" id="KW-1133">Transmembrane helix</keyword>
<dbReference type="EMBL" id="AYTS01000045">
    <property type="protein sequence ID" value="OOP57064.1"/>
    <property type="molecule type" value="Genomic_DNA"/>
</dbReference>